<gene>
    <name evidence="1" type="ORF">QYM36_008547</name>
</gene>
<comment type="caution">
    <text evidence="1">The sequence shown here is derived from an EMBL/GenBank/DDBJ whole genome shotgun (WGS) entry which is preliminary data.</text>
</comment>
<keyword evidence="2" id="KW-1185">Reference proteome</keyword>
<proteinExistence type="predicted"/>
<dbReference type="Proteomes" id="UP001187531">
    <property type="component" value="Unassembled WGS sequence"/>
</dbReference>
<evidence type="ECO:0000313" key="1">
    <source>
        <dbReference type="EMBL" id="KAK2728101.1"/>
    </source>
</evidence>
<evidence type="ECO:0000313" key="2">
    <source>
        <dbReference type="Proteomes" id="UP001187531"/>
    </source>
</evidence>
<protein>
    <submittedName>
        <fullName evidence="1">Uncharacterized protein</fullName>
    </submittedName>
</protein>
<dbReference type="EMBL" id="JAVRJZ010000001">
    <property type="protein sequence ID" value="KAK2728101.1"/>
    <property type="molecule type" value="Genomic_DNA"/>
</dbReference>
<dbReference type="AlphaFoldDB" id="A0AA88IQB8"/>
<name>A0AA88IQB8_ARTSF</name>
<accession>A0AA88IQB8</accession>
<reference evidence="1" key="1">
    <citation type="submission" date="2023-07" db="EMBL/GenBank/DDBJ databases">
        <title>Chromosome-level genome assembly of Artemia franciscana.</title>
        <authorList>
            <person name="Jo E."/>
        </authorList>
    </citation>
    <scope>NUCLEOTIDE SEQUENCE</scope>
    <source>
        <tissue evidence="1">Whole body</tissue>
    </source>
</reference>
<organism evidence="1 2">
    <name type="scientific">Artemia franciscana</name>
    <name type="common">Brine shrimp</name>
    <name type="synonym">Artemia sanfranciscana</name>
    <dbReference type="NCBI Taxonomy" id="6661"/>
    <lineage>
        <taxon>Eukaryota</taxon>
        <taxon>Metazoa</taxon>
        <taxon>Ecdysozoa</taxon>
        <taxon>Arthropoda</taxon>
        <taxon>Crustacea</taxon>
        <taxon>Branchiopoda</taxon>
        <taxon>Anostraca</taxon>
        <taxon>Artemiidae</taxon>
        <taxon>Artemia</taxon>
    </lineage>
</organism>
<sequence>MLLLAERERKKRDEKRFDFVVTGLPENDGCTDAGKVVKLCEDHELGARLTEWKSWKQFVSVKLPLEENRNYY</sequence>